<dbReference type="OrthoDB" id="10042665at2759"/>
<reference evidence="1" key="1">
    <citation type="submission" date="2021-06" db="EMBL/GenBank/DDBJ databases">
        <authorList>
            <person name="Kallberg Y."/>
            <person name="Tangrot J."/>
            <person name="Rosling A."/>
        </authorList>
    </citation>
    <scope>NUCLEOTIDE SEQUENCE</scope>
    <source>
        <strain evidence="1">IN212</strain>
    </source>
</reference>
<protein>
    <submittedName>
        <fullName evidence="1">15692_t:CDS:1</fullName>
    </submittedName>
</protein>
<name>A0A9N9EYZ8_9GLOM</name>
<proteinExistence type="predicted"/>
<dbReference type="AlphaFoldDB" id="A0A9N9EYZ8"/>
<keyword evidence="2" id="KW-1185">Reference proteome</keyword>
<accession>A0A9N9EYZ8</accession>
<organism evidence="1 2">
    <name type="scientific">Racocetra fulgida</name>
    <dbReference type="NCBI Taxonomy" id="60492"/>
    <lineage>
        <taxon>Eukaryota</taxon>
        <taxon>Fungi</taxon>
        <taxon>Fungi incertae sedis</taxon>
        <taxon>Mucoromycota</taxon>
        <taxon>Glomeromycotina</taxon>
        <taxon>Glomeromycetes</taxon>
        <taxon>Diversisporales</taxon>
        <taxon>Gigasporaceae</taxon>
        <taxon>Racocetra</taxon>
    </lineage>
</organism>
<feature type="non-terminal residue" evidence="1">
    <location>
        <position position="1"/>
    </location>
</feature>
<evidence type="ECO:0000313" key="2">
    <source>
        <dbReference type="Proteomes" id="UP000789396"/>
    </source>
</evidence>
<dbReference type="PANTHER" id="PTHR46411:SF3">
    <property type="entry name" value="AAA+ ATPASE DOMAIN-CONTAINING PROTEIN"/>
    <property type="match status" value="1"/>
</dbReference>
<evidence type="ECO:0000313" key="1">
    <source>
        <dbReference type="EMBL" id="CAG8499408.1"/>
    </source>
</evidence>
<dbReference type="Proteomes" id="UP000789396">
    <property type="component" value="Unassembled WGS sequence"/>
</dbReference>
<dbReference type="PANTHER" id="PTHR46411">
    <property type="entry name" value="FAMILY ATPASE, PUTATIVE-RELATED"/>
    <property type="match status" value="1"/>
</dbReference>
<sequence length="118" mass="13775">TYLSFFAKFRLEFKLEKVLGIAYTWNAILLLDEVDIYLERRSTSDINQIWTNLSNRAKLNFKITAQILDKKLNGRAIRNVLHIARMFAESEEEDLTSEHVITIIDNYKKDLDQLGIAP</sequence>
<dbReference type="EMBL" id="CAJVPZ010001764">
    <property type="protein sequence ID" value="CAG8499408.1"/>
    <property type="molecule type" value="Genomic_DNA"/>
</dbReference>
<gene>
    <name evidence="1" type="ORF">RFULGI_LOCUS2363</name>
</gene>
<comment type="caution">
    <text evidence="1">The sequence shown here is derived from an EMBL/GenBank/DDBJ whole genome shotgun (WGS) entry which is preliminary data.</text>
</comment>